<sequence>MEHFIEKCEEDNMGVLPTLEKTLSPDIKDTGTRCRGSQVPSSFGSSRDMKMTHFVQKITNVAEAHYRDRYGTSTIRTNRYPFHWYRRYLRVNNWKSCKNILAVSAHQNRQFPRCLLLFSNCKRGLDHLRRGPP</sequence>
<keyword evidence="2" id="KW-1185">Reference proteome</keyword>
<protein>
    <submittedName>
        <fullName evidence="1">Uncharacterized protein</fullName>
    </submittedName>
</protein>
<gene>
    <name evidence="1" type="ORF">RUM44_006715</name>
</gene>
<name>A0ABR1AIX4_POLSC</name>
<dbReference type="Proteomes" id="UP001359485">
    <property type="component" value="Unassembled WGS sequence"/>
</dbReference>
<evidence type="ECO:0000313" key="1">
    <source>
        <dbReference type="EMBL" id="KAK6620314.1"/>
    </source>
</evidence>
<accession>A0ABR1AIX4</accession>
<proteinExistence type="predicted"/>
<organism evidence="1 2">
    <name type="scientific">Polyplax serrata</name>
    <name type="common">Common mouse louse</name>
    <dbReference type="NCBI Taxonomy" id="468196"/>
    <lineage>
        <taxon>Eukaryota</taxon>
        <taxon>Metazoa</taxon>
        <taxon>Ecdysozoa</taxon>
        <taxon>Arthropoda</taxon>
        <taxon>Hexapoda</taxon>
        <taxon>Insecta</taxon>
        <taxon>Pterygota</taxon>
        <taxon>Neoptera</taxon>
        <taxon>Paraneoptera</taxon>
        <taxon>Psocodea</taxon>
        <taxon>Troctomorpha</taxon>
        <taxon>Phthiraptera</taxon>
        <taxon>Anoplura</taxon>
        <taxon>Polyplacidae</taxon>
        <taxon>Polyplax</taxon>
    </lineage>
</organism>
<dbReference type="EMBL" id="JAWJWF010000048">
    <property type="protein sequence ID" value="KAK6620314.1"/>
    <property type="molecule type" value="Genomic_DNA"/>
</dbReference>
<reference evidence="1 2" key="1">
    <citation type="submission" date="2023-09" db="EMBL/GenBank/DDBJ databases">
        <title>Genomes of two closely related lineages of the louse Polyplax serrata with different host specificities.</title>
        <authorList>
            <person name="Martinu J."/>
            <person name="Tarabai H."/>
            <person name="Stefka J."/>
            <person name="Hypsa V."/>
        </authorList>
    </citation>
    <scope>NUCLEOTIDE SEQUENCE [LARGE SCALE GENOMIC DNA]</scope>
    <source>
        <strain evidence="1">98ZLc_SE</strain>
    </source>
</reference>
<comment type="caution">
    <text evidence="1">The sequence shown here is derived from an EMBL/GenBank/DDBJ whole genome shotgun (WGS) entry which is preliminary data.</text>
</comment>
<evidence type="ECO:0000313" key="2">
    <source>
        <dbReference type="Proteomes" id="UP001359485"/>
    </source>
</evidence>